<comment type="caution">
    <text evidence="1">The sequence shown here is derived from an EMBL/GenBank/DDBJ whole genome shotgun (WGS) entry which is preliminary data.</text>
</comment>
<gene>
    <name evidence="1" type="ORF">LOY88_001335</name>
</gene>
<accession>A0ACB8V396</accession>
<name>A0ACB8V396_9EURO</name>
<organism evidence="1">
    <name type="scientific">Ophidiomyces ophidiicola</name>
    <dbReference type="NCBI Taxonomy" id="1387563"/>
    <lineage>
        <taxon>Eukaryota</taxon>
        <taxon>Fungi</taxon>
        <taxon>Dikarya</taxon>
        <taxon>Ascomycota</taxon>
        <taxon>Pezizomycotina</taxon>
        <taxon>Eurotiomycetes</taxon>
        <taxon>Eurotiomycetidae</taxon>
        <taxon>Onygenales</taxon>
        <taxon>Onygenaceae</taxon>
        <taxon>Ophidiomyces</taxon>
    </lineage>
</organism>
<sequence length="527" mass="58001">MSASLSVSTAAAGSAISEKSRQFGAISAPEHGNAGPELQRHSSTRSSKSLERSTSLGDGYTHPRVDQDQLRQSDDEVPQQDVSADSQTDFVVAWDQTGDPENPRNIPYARKWLIVIIMAMGSGCVTSASSIYTMTYPQLTKEFGVSKLVATVGLSTFIVGLGGHRTPISSTIIRVAQNIETMLIARFFNGLSGSAFLSVAGGTVGDIFDRHQLAAPMMVYTASPFMGPEIGPLIGGFICQYTTWRWVFYVLLLWAGAIGIAIVLFVPETYHPVLLRRKATRLRKETGDDRWFAPIEKLDRSLVQTVLRSIYRPMLLLIFEPMCLNLCIFSAILLGILYLFFGAFQLVFSSVYGFNLWQVGLSFMGLLVGMAIAVASDPLWRRNYARLVRKREQAAGKPEFEPEWRLPPAIVGAPLVTIGLFIFAWTIFPHVHWIAPMIGSLVFGAGTILVYSGIFTFLVESYPLYAASALAANSFLRSSFAGSFPLFGIQTVIPDALHVAYDLRLLRVEKDSVSLDETGYVHHLPSF</sequence>
<protein>
    <submittedName>
        <fullName evidence="1">Uncharacterized protein</fullName>
    </submittedName>
</protein>
<dbReference type="EMBL" id="JALBCA010000014">
    <property type="protein sequence ID" value="KAI2391034.1"/>
    <property type="molecule type" value="Genomic_DNA"/>
</dbReference>
<proteinExistence type="predicted"/>
<reference evidence="1" key="1">
    <citation type="journal article" date="2022" name="bioRxiv">
        <title>Population genetic analysis of Ophidiomyces ophidiicola, the causative agent of snake fungal disease, indicates recent introductions to the USA.</title>
        <authorList>
            <person name="Ladner J.T."/>
            <person name="Palmer J.M."/>
            <person name="Ettinger C.L."/>
            <person name="Stajich J.E."/>
            <person name="Farrell T.M."/>
            <person name="Glorioso B.M."/>
            <person name="Lawson B."/>
            <person name="Price S.J."/>
            <person name="Stengle A.G."/>
            <person name="Grear D.A."/>
            <person name="Lorch J.M."/>
        </authorList>
    </citation>
    <scope>NUCLEOTIDE SEQUENCE</scope>
    <source>
        <strain evidence="1">NWHC 24266-5</strain>
    </source>
</reference>
<evidence type="ECO:0000313" key="1">
    <source>
        <dbReference type="EMBL" id="KAI2391034.1"/>
    </source>
</evidence>